<organism evidence="1 2">
    <name type="scientific">Blastomonas marina</name>
    <dbReference type="NCBI Taxonomy" id="1867408"/>
    <lineage>
        <taxon>Bacteria</taxon>
        <taxon>Pseudomonadati</taxon>
        <taxon>Pseudomonadota</taxon>
        <taxon>Alphaproteobacteria</taxon>
        <taxon>Sphingomonadales</taxon>
        <taxon>Sphingomonadaceae</taxon>
        <taxon>Blastomonas</taxon>
    </lineage>
</organism>
<dbReference type="InterPro" id="IPR025245">
    <property type="entry name" value="DUF4197"/>
</dbReference>
<proteinExistence type="predicted"/>
<dbReference type="Proteomes" id="UP000603317">
    <property type="component" value="Unassembled WGS sequence"/>
</dbReference>
<accession>A0ABQ1FD35</accession>
<dbReference type="EMBL" id="BMID01000001">
    <property type="protein sequence ID" value="GGA06425.1"/>
    <property type="molecule type" value="Genomic_DNA"/>
</dbReference>
<sequence>MEKTLDAPLAKPLGRRGFIRNTLVGGAGLGALATLPGCSAFGGFGLVDAIQRILFLSSERAFAQLLSDDGFWNSQVARLDLPGVIGSRGDVLSGILTSVVFKDRLQRAFNDIAYEGAERAAPLVTDAVRTIGIRNAVDLVNGGPTAATSYLRSSMGATLVEAMIPELGGAMRVASDPLVGRALDALVGVDVSRIASDFSRDVDDAIWRQIGFEETEIRRDPYATNDPLIIGVFGAGRR</sequence>
<dbReference type="PROSITE" id="PS51318">
    <property type="entry name" value="TAT"/>
    <property type="match status" value="1"/>
</dbReference>
<protein>
    <recommendedName>
        <fullName evidence="3">DUF4197 domain-containing protein</fullName>
    </recommendedName>
</protein>
<evidence type="ECO:0008006" key="3">
    <source>
        <dbReference type="Google" id="ProtNLM"/>
    </source>
</evidence>
<gene>
    <name evidence="1" type="ORF">GCM10010923_15370</name>
</gene>
<comment type="caution">
    <text evidence="1">The sequence shown here is derived from an EMBL/GenBank/DDBJ whole genome shotgun (WGS) entry which is preliminary data.</text>
</comment>
<evidence type="ECO:0000313" key="1">
    <source>
        <dbReference type="EMBL" id="GGA06425.1"/>
    </source>
</evidence>
<reference evidence="2" key="1">
    <citation type="journal article" date="2019" name="Int. J. Syst. Evol. Microbiol.">
        <title>The Global Catalogue of Microorganisms (GCM) 10K type strain sequencing project: providing services to taxonomists for standard genome sequencing and annotation.</title>
        <authorList>
            <consortium name="The Broad Institute Genomics Platform"/>
            <consortium name="The Broad Institute Genome Sequencing Center for Infectious Disease"/>
            <person name="Wu L."/>
            <person name="Ma J."/>
        </authorList>
    </citation>
    <scope>NUCLEOTIDE SEQUENCE [LARGE SCALE GENOMIC DNA]</scope>
    <source>
        <strain evidence="2">CGMCC 1.15297</strain>
    </source>
</reference>
<dbReference type="InterPro" id="IPR006311">
    <property type="entry name" value="TAT_signal"/>
</dbReference>
<name>A0ABQ1FD35_9SPHN</name>
<evidence type="ECO:0000313" key="2">
    <source>
        <dbReference type="Proteomes" id="UP000603317"/>
    </source>
</evidence>
<dbReference type="Pfam" id="PF13852">
    <property type="entry name" value="DUF4197"/>
    <property type="match status" value="1"/>
</dbReference>
<keyword evidence="2" id="KW-1185">Reference proteome</keyword>
<dbReference type="RefSeq" id="WP_188642138.1">
    <property type="nucleotide sequence ID" value="NZ_BMID01000001.1"/>
</dbReference>